<dbReference type="Pfam" id="PF09848">
    <property type="entry name" value="SLFN-g3_helicase"/>
    <property type="match status" value="1"/>
</dbReference>
<dbReference type="AlphaFoldDB" id="A0A0R1S6A6"/>
<proteinExistence type="predicted"/>
<dbReference type="InterPro" id="IPR018647">
    <property type="entry name" value="SLFN_3-like_DNA/RNA_helicase"/>
</dbReference>
<dbReference type="RefSeq" id="WP_025082772.1">
    <property type="nucleotide sequence ID" value="NZ_AZEX01000002.1"/>
</dbReference>
<gene>
    <name evidence="2" type="ORF">FC69_GL001183</name>
</gene>
<name>A0A0R1S6A6_9LACO</name>
<dbReference type="SUPFAM" id="SSF52540">
    <property type="entry name" value="P-loop containing nucleoside triphosphate hydrolases"/>
    <property type="match status" value="1"/>
</dbReference>
<dbReference type="PATRIC" id="fig|1423747.3.peg.1208"/>
<comment type="caution">
    <text evidence="2">The sequence shown here is derived from an EMBL/GenBank/DDBJ whole genome shotgun (WGS) entry which is preliminary data.</text>
</comment>
<feature type="domain" description="Schlafen group 3-like DNA/RNA helicase" evidence="1">
    <location>
        <begin position="45"/>
        <end position="392"/>
    </location>
</feature>
<dbReference type="EMBL" id="AZEX01000002">
    <property type="protein sequence ID" value="KRL61973.1"/>
    <property type="molecule type" value="Genomic_DNA"/>
</dbReference>
<evidence type="ECO:0000313" key="2">
    <source>
        <dbReference type="EMBL" id="KRL61973.1"/>
    </source>
</evidence>
<reference evidence="2 3" key="1">
    <citation type="journal article" date="2015" name="Genome Announc.">
        <title>Expanding the biotechnology potential of lactobacilli through comparative genomics of 213 strains and associated genera.</title>
        <authorList>
            <person name="Sun Z."/>
            <person name="Harris H.M."/>
            <person name="McCann A."/>
            <person name="Guo C."/>
            <person name="Argimon S."/>
            <person name="Zhang W."/>
            <person name="Yang X."/>
            <person name="Jeffery I.B."/>
            <person name="Cooney J.C."/>
            <person name="Kagawa T.F."/>
            <person name="Liu W."/>
            <person name="Song Y."/>
            <person name="Salvetti E."/>
            <person name="Wrobel A."/>
            <person name="Rasinkangas P."/>
            <person name="Parkhill J."/>
            <person name="Rea M.C."/>
            <person name="O'Sullivan O."/>
            <person name="Ritari J."/>
            <person name="Douillard F.P."/>
            <person name="Paul Ross R."/>
            <person name="Yang R."/>
            <person name="Briner A.E."/>
            <person name="Felis G.E."/>
            <person name="de Vos W.M."/>
            <person name="Barrangou R."/>
            <person name="Klaenhammer T.R."/>
            <person name="Caufield P.W."/>
            <person name="Cui Y."/>
            <person name="Zhang H."/>
            <person name="O'Toole P.W."/>
        </authorList>
    </citation>
    <scope>NUCLEOTIDE SEQUENCE [LARGE SCALE GENOMIC DNA]</scope>
    <source>
        <strain evidence="2 3">DSM 14340</strain>
    </source>
</reference>
<protein>
    <recommendedName>
        <fullName evidence="1">Schlafen group 3-like DNA/RNA helicase domain-containing protein</fullName>
    </recommendedName>
</protein>
<sequence length="410" mass="46841">MPNAQRQNSALYKLNLTTYQLTNEQSQLKTQIRQFCEAHITDQHATFLIQGAAGTGKSVILSSVFAELQTLARQTPDSPLFHTDNRLLVNHPEMLKLYQQGTADSAVLFKKDFQRPTTFINQALKTETVADIVLVDEAHLLLTRSDPYNHFNQTNQLDEIINHSRITILIFDEQQVLKVKSFWSDQQLQQHLLAGPTQTAQLTHQFRMQTDLAVTDWISALHNRHLQPLPNPTDFDFRIFADANELYHQIRFRNQTSGLARMLATYDFPATLNDGHDHFVSTPTFKLRWDRYQPTAKTYWAEREDSLDEVGSVYTIQGFDLNYAGVILGPSVGYDAQTDRLIIRPEYYEDQAAFAGATKLPHPNQAKCQIILNSIYVLLSRARNGLYLYAVDPALQNRLLTLQSSEFPGK</sequence>
<dbReference type="OrthoDB" id="3193269at2"/>
<dbReference type="STRING" id="1423747.FC69_GL001183"/>
<dbReference type="InterPro" id="IPR027417">
    <property type="entry name" value="P-loop_NTPase"/>
</dbReference>
<accession>A0A0R1S6A6</accession>
<evidence type="ECO:0000313" key="3">
    <source>
        <dbReference type="Proteomes" id="UP000051264"/>
    </source>
</evidence>
<dbReference type="Proteomes" id="UP000051264">
    <property type="component" value="Unassembled WGS sequence"/>
</dbReference>
<dbReference type="eggNOG" id="COG3410">
    <property type="taxonomic scope" value="Bacteria"/>
</dbReference>
<organism evidence="2 3">
    <name type="scientific">Latilactobacillus fuchuensis DSM 14340 = JCM 11249</name>
    <dbReference type="NCBI Taxonomy" id="1423747"/>
    <lineage>
        <taxon>Bacteria</taxon>
        <taxon>Bacillati</taxon>
        <taxon>Bacillota</taxon>
        <taxon>Bacilli</taxon>
        <taxon>Lactobacillales</taxon>
        <taxon>Lactobacillaceae</taxon>
        <taxon>Latilactobacillus</taxon>
    </lineage>
</organism>
<dbReference type="Gene3D" id="3.40.50.300">
    <property type="entry name" value="P-loop containing nucleotide triphosphate hydrolases"/>
    <property type="match status" value="1"/>
</dbReference>
<evidence type="ECO:0000259" key="1">
    <source>
        <dbReference type="Pfam" id="PF09848"/>
    </source>
</evidence>